<dbReference type="Proteomes" id="UP000655751">
    <property type="component" value="Unassembled WGS sequence"/>
</dbReference>
<dbReference type="Gene3D" id="3.40.309.10">
    <property type="entry name" value="Aldehyde Dehydrogenase, Chain A, domain 2"/>
    <property type="match status" value="1"/>
</dbReference>
<evidence type="ECO:0000259" key="8">
    <source>
        <dbReference type="Pfam" id="PF00171"/>
    </source>
</evidence>
<dbReference type="GO" id="GO:0006081">
    <property type="term" value="P:aldehyde metabolic process"/>
    <property type="evidence" value="ECO:0007669"/>
    <property type="project" value="InterPro"/>
</dbReference>
<dbReference type="GO" id="GO:0005737">
    <property type="term" value="C:cytoplasm"/>
    <property type="evidence" value="ECO:0007669"/>
    <property type="project" value="TreeGrafter"/>
</dbReference>
<keyword evidence="10" id="KW-1185">Reference proteome</keyword>
<evidence type="ECO:0000256" key="2">
    <source>
        <dbReference type="ARBA" id="ARBA00023002"/>
    </source>
</evidence>
<evidence type="ECO:0000313" key="9">
    <source>
        <dbReference type="EMBL" id="MBH0779790.1"/>
    </source>
</evidence>
<dbReference type="PANTHER" id="PTHR43570:SF16">
    <property type="entry name" value="ALDEHYDE DEHYDROGENASE TYPE III, ISOFORM Q"/>
    <property type="match status" value="1"/>
</dbReference>
<evidence type="ECO:0000256" key="5">
    <source>
        <dbReference type="PIRSR" id="PIRSR036492-1"/>
    </source>
</evidence>
<dbReference type="EMBL" id="JADMLG010000012">
    <property type="protein sequence ID" value="MBH0779790.1"/>
    <property type="molecule type" value="Genomic_DNA"/>
</dbReference>
<comment type="caution">
    <text evidence="9">The sequence shown here is derived from an EMBL/GenBank/DDBJ whole genome shotgun (WGS) entry which is preliminary data.</text>
</comment>
<dbReference type="InterPro" id="IPR016162">
    <property type="entry name" value="Ald_DH_N"/>
</dbReference>
<dbReference type="FunFam" id="3.40.605.10:FF:000004">
    <property type="entry name" value="Aldehyde dehydrogenase"/>
    <property type="match status" value="1"/>
</dbReference>
<evidence type="ECO:0000256" key="3">
    <source>
        <dbReference type="ARBA" id="ARBA00023027"/>
    </source>
</evidence>
<dbReference type="InterPro" id="IPR012394">
    <property type="entry name" value="Aldehyde_DH_NAD(P)"/>
</dbReference>
<name>A0A931IG82_9NOCA</name>
<dbReference type="InterPro" id="IPR016161">
    <property type="entry name" value="Ald_DH/histidinol_DH"/>
</dbReference>
<comment type="similarity">
    <text evidence="1 4 7">Belongs to the aldehyde dehydrogenase family.</text>
</comment>
<feature type="domain" description="Aldehyde dehydrogenase" evidence="8">
    <location>
        <begin position="11"/>
        <end position="436"/>
    </location>
</feature>
<dbReference type="InterPro" id="IPR016163">
    <property type="entry name" value="Ald_DH_C"/>
</dbReference>
<proteinExistence type="inferred from homology"/>
<dbReference type="GO" id="GO:0004029">
    <property type="term" value="F:aldehyde dehydrogenase (NAD+) activity"/>
    <property type="evidence" value="ECO:0007669"/>
    <property type="project" value="TreeGrafter"/>
</dbReference>
<dbReference type="FunFam" id="3.40.309.10:FF:000003">
    <property type="entry name" value="Aldehyde dehydrogenase"/>
    <property type="match status" value="1"/>
</dbReference>
<organism evidence="9 10">
    <name type="scientific">Nocardia bovistercoris</name>
    <dbReference type="NCBI Taxonomy" id="2785916"/>
    <lineage>
        <taxon>Bacteria</taxon>
        <taxon>Bacillati</taxon>
        <taxon>Actinomycetota</taxon>
        <taxon>Actinomycetes</taxon>
        <taxon>Mycobacteriales</taxon>
        <taxon>Nocardiaceae</taxon>
        <taxon>Nocardia</taxon>
    </lineage>
</organism>
<dbReference type="PROSITE" id="PS00687">
    <property type="entry name" value="ALDEHYDE_DEHYDR_GLU"/>
    <property type="match status" value="1"/>
</dbReference>
<evidence type="ECO:0000256" key="6">
    <source>
        <dbReference type="PROSITE-ProRule" id="PRU10007"/>
    </source>
</evidence>
<evidence type="ECO:0000256" key="1">
    <source>
        <dbReference type="ARBA" id="ARBA00009986"/>
    </source>
</evidence>
<dbReference type="AlphaFoldDB" id="A0A931IG82"/>
<keyword evidence="2 4" id="KW-0560">Oxidoreductase</keyword>
<dbReference type="PANTHER" id="PTHR43570">
    <property type="entry name" value="ALDEHYDE DEHYDROGENASE"/>
    <property type="match status" value="1"/>
</dbReference>
<evidence type="ECO:0000256" key="7">
    <source>
        <dbReference type="RuleBase" id="RU003345"/>
    </source>
</evidence>
<gene>
    <name evidence="9" type="ORF">IT779_26305</name>
</gene>
<reference evidence="9" key="1">
    <citation type="submission" date="2020-11" db="EMBL/GenBank/DDBJ databases">
        <title>Nocardia NEAU-351.nov., a novel actinomycete isolated from the cow dung.</title>
        <authorList>
            <person name="Zhang X."/>
        </authorList>
    </citation>
    <scope>NUCLEOTIDE SEQUENCE</scope>
    <source>
        <strain evidence="9">NEAU-351</strain>
    </source>
</reference>
<dbReference type="InterPro" id="IPR029510">
    <property type="entry name" value="Ald_DH_CS_GLU"/>
</dbReference>
<evidence type="ECO:0000313" key="10">
    <source>
        <dbReference type="Proteomes" id="UP000655751"/>
    </source>
</evidence>
<feature type="active site" evidence="5">
    <location>
        <position position="254"/>
    </location>
</feature>
<protein>
    <recommendedName>
        <fullName evidence="4">Aldehyde dehydrogenase</fullName>
    </recommendedName>
</protein>
<evidence type="ECO:0000256" key="4">
    <source>
        <dbReference type="PIRNR" id="PIRNR036492"/>
    </source>
</evidence>
<dbReference type="Pfam" id="PF00171">
    <property type="entry name" value="Aldedh"/>
    <property type="match status" value="1"/>
</dbReference>
<accession>A0A931IG82</accession>
<dbReference type="CDD" id="cd07087">
    <property type="entry name" value="ALDH_F3-13-14_CALDH-like"/>
    <property type="match status" value="1"/>
</dbReference>
<feature type="active site" evidence="5 6">
    <location>
        <position position="220"/>
    </location>
</feature>
<dbReference type="InterPro" id="IPR015590">
    <property type="entry name" value="Aldehyde_DH_dom"/>
</dbReference>
<dbReference type="Gene3D" id="3.40.605.10">
    <property type="entry name" value="Aldehyde Dehydrogenase, Chain A, domain 1"/>
    <property type="match status" value="1"/>
</dbReference>
<dbReference type="PIRSF" id="PIRSF036492">
    <property type="entry name" value="ALDH"/>
    <property type="match status" value="1"/>
</dbReference>
<keyword evidence="3" id="KW-0520">NAD</keyword>
<sequence length="466" mass="51426">MTASTSATPRSTSVADEVQAARLAFESGRTRPFAWRTDQLRALETMLVERSEELEQALLHDLGRKPIDGYVTDVYSVRTESAYVRKNLRKWTRDRRVRTPLTMGPGRSVVHRQPLGTVLIIAPWNYPLHLALMPLIGAIAAGNSVVLKPSELTPRCSAALAEFLPRYLDSDAVKVVEGGVDETTALLREKFDHIFFTGNETVGKIVMAAAAQTLTPVTLELGGKSPVWVDDTFPIEKAADWIAWGKCTNLGQTCVAPDYVLTTPEIRPRLVDALRESIHRLYGDDPKSNPDYSRIVNERHTARLIGLLDSGTVALGGGHDLADRYIEPTVLVDVPLDAPVMREEIFGPVLPIVTVQNIGEAAAMIRRNDHPLAAYAFTTSAEVRAALIRETTSGSLTINALMLQLGIPDLPFGGVGASGMGSYHGEQSVRTFSHERSIFHRRNVSDFLLRFARPPFTERSEKQLRR</sequence>
<dbReference type="SUPFAM" id="SSF53720">
    <property type="entry name" value="ALDH-like"/>
    <property type="match status" value="1"/>
</dbReference>